<protein>
    <submittedName>
        <fullName evidence="6">Transcriptional regulator, Crp/Fnr family</fullName>
    </submittedName>
</protein>
<keyword evidence="1" id="KW-0805">Transcription regulation</keyword>
<evidence type="ECO:0000259" key="5">
    <source>
        <dbReference type="PROSITE" id="PS51063"/>
    </source>
</evidence>
<dbReference type="PROSITE" id="PS51063">
    <property type="entry name" value="HTH_CRP_2"/>
    <property type="match status" value="1"/>
</dbReference>
<dbReference type="GO" id="GO:0005829">
    <property type="term" value="C:cytosol"/>
    <property type="evidence" value="ECO:0007669"/>
    <property type="project" value="TreeGrafter"/>
</dbReference>
<dbReference type="Proteomes" id="UP000019184">
    <property type="component" value="Unassembled WGS sequence"/>
</dbReference>
<dbReference type="EMBL" id="CBTK010000047">
    <property type="protein sequence ID" value="CDH43981.1"/>
    <property type="molecule type" value="Genomic_DNA"/>
</dbReference>
<evidence type="ECO:0000259" key="4">
    <source>
        <dbReference type="PROSITE" id="PS50042"/>
    </source>
</evidence>
<dbReference type="PRINTS" id="PR00034">
    <property type="entry name" value="HTHCRP"/>
</dbReference>
<dbReference type="PANTHER" id="PTHR24567:SF26">
    <property type="entry name" value="REGULATORY PROTEIN YEIL"/>
    <property type="match status" value="1"/>
</dbReference>
<sequence length="244" mass="27283">MAEQRKGTLGASCLSCPLRQRNEWSVLNEAETRLLARSRKSRDYRAGESVFTMGEPSHGLYCVVSGTVAIRKSDAEGNVIPIRLAYPGDTLGYRGLLLDAKRRYSAEALGPSRICFIDKPVVKTLLDRNPALGQQFLHRIANDLDAAHDHLMRNATLSNRSKFVHLLLALMNRHGCTATDGSRFMELPLSRRDLASMIGTRHETLSRIIGRLEEDGLARFSGRTVHLTQPHSLVQEIQRPSRLD</sequence>
<dbReference type="SMART" id="SM00100">
    <property type="entry name" value="cNMP"/>
    <property type="match status" value="1"/>
</dbReference>
<evidence type="ECO:0000313" key="6">
    <source>
        <dbReference type="EMBL" id="CDH43981.1"/>
    </source>
</evidence>
<dbReference type="InterPro" id="IPR050397">
    <property type="entry name" value="Env_Response_Regulators"/>
</dbReference>
<dbReference type="InterPro" id="IPR036390">
    <property type="entry name" value="WH_DNA-bd_sf"/>
</dbReference>
<dbReference type="Gene3D" id="2.60.120.10">
    <property type="entry name" value="Jelly Rolls"/>
    <property type="match status" value="1"/>
</dbReference>
<dbReference type="GO" id="GO:0003677">
    <property type="term" value="F:DNA binding"/>
    <property type="evidence" value="ECO:0007669"/>
    <property type="project" value="UniProtKB-KW"/>
</dbReference>
<dbReference type="Gene3D" id="1.10.10.10">
    <property type="entry name" value="Winged helix-like DNA-binding domain superfamily/Winged helix DNA-binding domain"/>
    <property type="match status" value="1"/>
</dbReference>
<dbReference type="InterPro" id="IPR036388">
    <property type="entry name" value="WH-like_DNA-bd_sf"/>
</dbReference>
<organism evidence="6 7">
    <name type="scientific">Candidatus Contendobacter odensis Run_B_J11</name>
    <dbReference type="NCBI Taxonomy" id="1400861"/>
    <lineage>
        <taxon>Bacteria</taxon>
        <taxon>Pseudomonadati</taxon>
        <taxon>Pseudomonadota</taxon>
        <taxon>Gammaproteobacteria</taxon>
        <taxon>Candidatus Competibacteraceae</taxon>
        <taxon>Candidatus Contendibacter</taxon>
    </lineage>
</organism>
<dbReference type="InterPro" id="IPR000595">
    <property type="entry name" value="cNMP-bd_dom"/>
</dbReference>
<dbReference type="PROSITE" id="PS50042">
    <property type="entry name" value="CNMP_BINDING_3"/>
    <property type="match status" value="1"/>
</dbReference>
<dbReference type="CDD" id="cd00038">
    <property type="entry name" value="CAP_ED"/>
    <property type="match status" value="1"/>
</dbReference>
<name>A0A7U7G8Q8_9GAMM</name>
<dbReference type="SUPFAM" id="SSF46785">
    <property type="entry name" value="Winged helix' DNA-binding domain"/>
    <property type="match status" value="1"/>
</dbReference>
<accession>A0A7U7G8Q8</accession>
<dbReference type="SUPFAM" id="SSF51206">
    <property type="entry name" value="cAMP-binding domain-like"/>
    <property type="match status" value="1"/>
</dbReference>
<dbReference type="InterPro" id="IPR014710">
    <property type="entry name" value="RmlC-like_jellyroll"/>
</dbReference>
<dbReference type="PANTHER" id="PTHR24567">
    <property type="entry name" value="CRP FAMILY TRANSCRIPTIONAL REGULATORY PROTEIN"/>
    <property type="match status" value="1"/>
</dbReference>
<keyword evidence="3" id="KW-0804">Transcription</keyword>
<dbReference type="InterPro" id="IPR018490">
    <property type="entry name" value="cNMP-bd_dom_sf"/>
</dbReference>
<reference evidence="6 7" key="1">
    <citation type="journal article" date="2014" name="ISME J.">
        <title>Candidatus Competibacter-lineage genomes retrieved from metagenomes reveal functional metabolic diversity.</title>
        <authorList>
            <person name="McIlroy S.J."/>
            <person name="Albertsen M."/>
            <person name="Andresen E.K."/>
            <person name="Saunders A.M."/>
            <person name="Kristiansen R."/>
            <person name="Stokholm-Bjerregaard M."/>
            <person name="Nielsen K.L."/>
            <person name="Nielsen P.H."/>
        </authorList>
    </citation>
    <scope>NUCLEOTIDE SEQUENCE [LARGE SCALE GENOMIC DNA]</scope>
    <source>
        <strain evidence="6 7">Run_B_J11</strain>
    </source>
</reference>
<dbReference type="GO" id="GO:0003700">
    <property type="term" value="F:DNA-binding transcription factor activity"/>
    <property type="evidence" value="ECO:0007669"/>
    <property type="project" value="TreeGrafter"/>
</dbReference>
<evidence type="ECO:0000256" key="3">
    <source>
        <dbReference type="ARBA" id="ARBA00023163"/>
    </source>
</evidence>
<evidence type="ECO:0000313" key="7">
    <source>
        <dbReference type="Proteomes" id="UP000019184"/>
    </source>
</evidence>
<comment type="caution">
    <text evidence="6">The sequence shown here is derived from an EMBL/GenBank/DDBJ whole genome shotgun (WGS) entry which is preliminary data.</text>
</comment>
<feature type="domain" description="HTH crp-type" evidence="5">
    <location>
        <begin position="157"/>
        <end position="231"/>
    </location>
</feature>
<dbReference type="Pfam" id="PF13545">
    <property type="entry name" value="HTH_Crp_2"/>
    <property type="match status" value="1"/>
</dbReference>
<keyword evidence="2" id="KW-0238">DNA-binding</keyword>
<dbReference type="InterPro" id="IPR012318">
    <property type="entry name" value="HTH_CRP"/>
</dbReference>
<dbReference type="SMART" id="SM00419">
    <property type="entry name" value="HTH_CRP"/>
    <property type="match status" value="1"/>
</dbReference>
<proteinExistence type="predicted"/>
<keyword evidence="7" id="KW-1185">Reference proteome</keyword>
<dbReference type="RefSeq" id="WP_195912095.1">
    <property type="nucleotide sequence ID" value="NZ_CBTK010000047.1"/>
</dbReference>
<evidence type="ECO:0000256" key="2">
    <source>
        <dbReference type="ARBA" id="ARBA00023125"/>
    </source>
</evidence>
<gene>
    <name evidence="6" type="ORF">BN874_1400040</name>
</gene>
<evidence type="ECO:0000256" key="1">
    <source>
        <dbReference type="ARBA" id="ARBA00023015"/>
    </source>
</evidence>
<dbReference type="AlphaFoldDB" id="A0A7U7G8Q8"/>
<feature type="domain" description="Cyclic nucleotide-binding" evidence="4">
    <location>
        <begin position="23"/>
        <end position="143"/>
    </location>
</feature>
<dbReference type="Pfam" id="PF00027">
    <property type="entry name" value="cNMP_binding"/>
    <property type="match status" value="1"/>
</dbReference>